<reference evidence="1 2" key="1">
    <citation type="submission" date="2024-02" db="EMBL/GenBank/DDBJ databases">
        <authorList>
            <person name="Nijsse B."/>
            <person name="Sprong H."/>
        </authorList>
    </citation>
    <scope>NUCLEOTIDE SEQUENCE [LARGE SCALE GENOMIC DNA]</scope>
    <source>
        <strain evidence="1">OB144</strain>
    </source>
</reference>
<evidence type="ECO:0000313" key="1">
    <source>
        <dbReference type="EMBL" id="CAK9121245.1"/>
    </source>
</evidence>
<gene>
    <name evidence="1" type="ORF">OB144RH_05600</name>
</gene>
<name>A0ABM9NCE7_RICHE</name>
<dbReference type="Proteomes" id="UP001642485">
    <property type="component" value="Chromosome"/>
</dbReference>
<sequence>MLINDAKSDFPEEQIGQLCKFLKDIKLRYPDLDLKHDLVGLGEVTVNREGNAHIAPVSILRLFFWIPTYAVMTSSGFFKPCNNFMQYLNAVFRSLLPMKVR</sequence>
<organism evidence="1 2">
    <name type="scientific">Rickettsia helvetica</name>
    <dbReference type="NCBI Taxonomy" id="35789"/>
    <lineage>
        <taxon>Bacteria</taxon>
        <taxon>Pseudomonadati</taxon>
        <taxon>Pseudomonadota</taxon>
        <taxon>Alphaproteobacteria</taxon>
        <taxon>Rickettsiales</taxon>
        <taxon>Rickettsiaceae</taxon>
        <taxon>Rickettsieae</taxon>
        <taxon>Rickettsia</taxon>
        <taxon>spotted fever group</taxon>
    </lineage>
</organism>
<protein>
    <submittedName>
        <fullName evidence="1">Uncharacterized protein</fullName>
    </submittedName>
</protein>
<dbReference type="EMBL" id="OZ018776">
    <property type="protein sequence ID" value="CAK9121245.1"/>
    <property type="molecule type" value="Genomic_DNA"/>
</dbReference>
<proteinExistence type="predicted"/>
<accession>A0ABM9NCE7</accession>
<evidence type="ECO:0000313" key="2">
    <source>
        <dbReference type="Proteomes" id="UP001642485"/>
    </source>
</evidence>
<keyword evidence="2" id="KW-1185">Reference proteome</keyword>